<dbReference type="Gene3D" id="1.10.3210.10">
    <property type="entry name" value="Hypothetical protein af1432"/>
    <property type="match status" value="1"/>
</dbReference>
<evidence type="ECO:0000313" key="5">
    <source>
        <dbReference type="Proteomes" id="UP000239936"/>
    </source>
</evidence>
<dbReference type="EMBL" id="PPGH01000035">
    <property type="protein sequence ID" value="PQJ95955.1"/>
    <property type="molecule type" value="Genomic_DNA"/>
</dbReference>
<dbReference type="Proteomes" id="UP000239936">
    <property type="component" value="Unassembled WGS sequence"/>
</dbReference>
<feature type="domain" description="HD-GYP" evidence="3">
    <location>
        <begin position="168"/>
        <end position="366"/>
    </location>
</feature>
<organism evidence="4 5">
    <name type="scientific">Chromatium okenii</name>
    <dbReference type="NCBI Taxonomy" id="61644"/>
    <lineage>
        <taxon>Bacteria</taxon>
        <taxon>Pseudomonadati</taxon>
        <taxon>Pseudomonadota</taxon>
        <taxon>Gammaproteobacteria</taxon>
        <taxon>Chromatiales</taxon>
        <taxon>Chromatiaceae</taxon>
        <taxon>Chromatium</taxon>
    </lineage>
</organism>
<gene>
    <name evidence="4" type="ORF">CXB77_08805</name>
</gene>
<dbReference type="OrthoDB" id="9802066at2"/>
<dbReference type="GO" id="GO:0000160">
    <property type="term" value="P:phosphorelay signal transduction system"/>
    <property type="evidence" value="ECO:0007669"/>
    <property type="project" value="InterPro"/>
</dbReference>
<name>A0A2S7XQH0_9GAMM</name>
<proteinExistence type="predicted"/>
<dbReference type="SUPFAM" id="SSF52172">
    <property type="entry name" value="CheY-like"/>
    <property type="match status" value="1"/>
</dbReference>
<feature type="modified residue" description="4-aspartylphosphate" evidence="1">
    <location>
        <position position="75"/>
    </location>
</feature>
<dbReference type="SMART" id="SM00471">
    <property type="entry name" value="HDc"/>
    <property type="match status" value="1"/>
</dbReference>
<dbReference type="Pfam" id="PF13487">
    <property type="entry name" value="HD_5"/>
    <property type="match status" value="1"/>
</dbReference>
<dbReference type="InterPro" id="IPR001789">
    <property type="entry name" value="Sig_transdc_resp-reg_receiver"/>
</dbReference>
<dbReference type="Pfam" id="PF00072">
    <property type="entry name" value="Response_reg"/>
    <property type="match status" value="1"/>
</dbReference>
<dbReference type="RefSeq" id="WP_105073596.1">
    <property type="nucleotide sequence ID" value="NZ_PPGH01000035.1"/>
</dbReference>
<dbReference type="GO" id="GO:0008081">
    <property type="term" value="F:phosphoric diester hydrolase activity"/>
    <property type="evidence" value="ECO:0007669"/>
    <property type="project" value="UniProtKB-ARBA"/>
</dbReference>
<protein>
    <submittedName>
        <fullName evidence="4">Two-component system response regulator</fullName>
    </submittedName>
</protein>
<dbReference type="PROSITE" id="PS50110">
    <property type="entry name" value="RESPONSE_REGULATORY"/>
    <property type="match status" value="1"/>
</dbReference>
<accession>A0A2S7XQH0</accession>
<feature type="domain" description="Response regulatory" evidence="2">
    <location>
        <begin position="25"/>
        <end position="142"/>
    </location>
</feature>
<evidence type="ECO:0000256" key="1">
    <source>
        <dbReference type="PROSITE-ProRule" id="PRU00169"/>
    </source>
</evidence>
<dbReference type="SMART" id="SM00448">
    <property type="entry name" value="REC"/>
    <property type="match status" value="1"/>
</dbReference>
<keyword evidence="1" id="KW-0597">Phosphoprotein</keyword>
<comment type="caution">
    <text evidence="4">The sequence shown here is derived from an EMBL/GenBank/DDBJ whole genome shotgun (WGS) entry which is preliminary data.</text>
</comment>
<evidence type="ECO:0000259" key="2">
    <source>
        <dbReference type="PROSITE" id="PS50110"/>
    </source>
</evidence>
<evidence type="ECO:0000313" key="4">
    <source>
        <dbReference type="EMBL" id="PQJ95955.1"/>
    </source>
</evidence>
<dbReference type="InterPro" id="IPR003607">
    <property type="entry name" value="HD/PDEase_dom"/>
</dbReference>
<dbReference type="AlphaFoldDB" id="A0A2S7XQH0"/>
<dbReference type="PROSITE" id="PS51832">
    <property type="entry name" value="HD_GYP"/>
    <property type="match status" value="1"/>
</dbReference>
<dbReference type="PANTHER" id="PTHR45228:SF1">
    <property type="entry name" value="CYCLIC DI-GMP PHOSPHODIESTERASE TM_0186"/>
    <property type="match status" value="1"/>
</dbReference>
<dbReference type="CDD" id="cd00077">
    <property type="entry name" value="HDc"/>
    <property type="match status" value="1"/>
</dbReference>
<keyword evidence="5" id="KW-1185">Reference proteome</keyword>
<dbReference type="InterPro" id="IPR011006">
    <property type="entry name" value="CheY-like_superfamily"/>
</dbReference>
<dbReference type="InterPro" id="IPR037522">
    <property type="entry name" value="HD_GYP_dom"/>
</dbReference>
<dbReference type="Gene3D" id="3.40.50.2300">
    <property type="match status" value="1"/>
</dbReference>
<evidence type="ECO:0000259" key="3">
    <source>
        <dbReference type="PROSITE" id="PS51832"/>
    </source>
</evidence>
<dbReference type="InterPro" id="IPR052020">
    <property type="entry name" value="Cyclic_di-GMP/3'3'-cGAMP_PDE"/>
</dbReference>
<dbReference type="SUPFAM" id="SSF109604">
    <property type="entry name" value="HD-domain/PDEase-like"/>
    <property type="match status" value="1"/>
</dbReference>
<sequence>MNELYSSACPTDTDNKSYKIRDMARILVVDDERSNLILVDRLLRAEGYSNLVLIDDAREVMAAYLEMPTDLILLDIRMPYLNGFKVIEQITARNDPLAPPILVLTAENSRDYMLRALQAGARDFISKPFDRAEVVARVRNMLEVQLAMRMTYDQKDLLEQVVYERTREIRDTVASGAAVGRAAEYRDNETGRHILRMSHMSALLAAQCPGWTEDDAEVLLHASPMHDIGKIGIPDAILLKPGKLTPEEWKIMQTHTTIGGDILSGDKSDLLRMAREIALSHHEKWDGSGYPLGLAGEAIPLTGRIVALADVFDALTSQRPYKNAWSIEDTLQLIRSEAGGHFDPQLVVLFLELIPEVLAIRDRYAEVELLTETAML</sequence>
<dbReference type="PANTHER" id="PTHR45228">
    <property type="entry name" value="CYCLIC DI-GMP PHOSPHODIESTERASE TM_0186-RELATED"/>
    <property type="match status" value="1"/>
</dbReference>
<reference evidence="4 5" key="1">
    <citation type="submission" date="2018-01" db="EMBL/GenBank/DDBJ databases">
        <title>The complete genome sequence of Chromatium okenii LaCa, a purple sulfur bacterium with a turbulent life.</title>
        <authorList>
            <person name="Luedin S.M."/>
            <person name="Liechti N."/>
            <person name="Storelli N."/>
            <person name="Danza F."/>
            <person name="Wittwer M."/>
            <person name="Pothier J.F."/>
            <person name="Tonolla M.A."/>
        </authorList>
    </citation>
    <scope>NUCLEOTIDE SEQUENCE [LARGE SCALE GENOMIC DNA]</scope>
    <source>
        <strain evidence="4 5">LaCa</strain>
    </source>
</reference>